<evidence type="ECO:0000313" key="2">
    <source>
        <dbReference type="EMBL" id="KPM43773.1"/>
    </source>
</evidence>
<name>A0A0P7BE10_9HYPO</name>
<proteinExistence type="predicted"/>
<sequence>MVSPLVSSPTDVLHQIITYLPRRTLYNLCLASTALRSVAEPFLYSSIQWTWTESQTPPILSLLRSILRRPELATFTQHFALKGAAYEYDLDQIRGESPKISPADDDLDAIIQCMQRIDVPYRDLWMEEICTGTMDAFVALLLSRLPRLRSLYLGENSTKESCLVGMMFASALCDKSSNSLPSYEYLKGVETAHLPPGVNIRARTDFEDREDVLPFLLLPWVYSPSMDVLSLFYLPSVERITAVVDNTATFAWPAKHPPSPLRLTALNLSVIREANLGQVLSTTAHLQKLEWNWFYVADLEDSFLTETIDLDQTAAAFSHVRNTLTDLTISARSGSRRARPDFLPLRVAGKSTAFSHLRVLKSLSVPLPFLLGFSPDGADTKLLRDVLPPNLEFLTITDDLYLQDEWQWRDADFLQVLGLWLQDWRTSTPRLRGFRLFSKTMDYDEWGPPMRQKVKELGIQAGVPVEITKLPGKIL</sequence>
<reference evidence="2 3" key="1">
    <citation type="submission" date="2015-09" db="EMBL/GenBank/DDBJ databases">
        <title>Draft genome of a European isolate of the apple canker pathogen Neonectria ditissima.</title>
        <authorList>
            <person name="Gomez-Cortecero A."/>
            <person name="Harrison R.J."/>
            <person name="Armitage A.D."/>
        </authorList>
    </citation>
    <scope>NUCLEOTIDE SEQUENCE [LARGE SCALE GENOMIC DNA]</scope>
    <source>
        <strain evidence="2 3">R09/05</strain>
    </source>
</reference>
<evidence type="ECO:0000313" key="3">
    <source>
        <dbReference type="Proteomes" id="UP000050424"/>
    </source>
</evidence>
<feature type="domain" description="F-box" evidence="1">
    <location>
        <begin position="2"/>
        <end position="47"/>
    </location>
</feature>
<protein>
    <recommendedName>
        <fullName evidence="1">F-box domain-containing protein</fullName>
    </recommendedName>
</protein>
<dbReference type="Proteomes" id="UP000050424">
    <property type="component" value="Unassembled WGS sequence"/>
</dbReference>
<dbReference type="OrthoDB" id="4191831at2759"/>
<dbReference type="EMBL" id="LKCW01000027">
    <property type="protein sequence ID" value="KPM43773.1"/>
    <property type="molecule type" value="Genomic_DNA"/>
</dbReference>
<accession>A0A0P7BE10</accession>
<comment type="caution">
    <text evidence="2">The sequence shown here is derived from an EMBL/GenBank/DDBJ whole genome shotgun (WGS) entry which is preliminary data.</text>
</comment>
<dbReference type="AlphaFoldDB" id="A0A0P7BE10"/>
<dbReference type="InterPro" id="IPR001810">
    <property type="entry name" value="F-box_dom"/>
</dbReference>
<dbReference type="PROSITE" id="PS50181">
    <property type="entry name" value="FBOX"/>
    <property type="match status" value="1"/>
</dbReference>
<organism evidence="2 3">
    <name type="scientific">Neonectria ditissima</name>
    <dbReference type="NCBI Taxonomy" id="78410"/>
    <lineage>
        <taxon>Eukaryota</taxon>
        <taxon>Fungi</taxon>
        <taxon>Dikarya</taxon>
        <taxon>Ascomycota</taxon>
        <taxon>Pezizomycotina</taxon>
        <taxon>Sordariomycetes</taxon>
        <taxon>Hypocreomycetidae</taxon>
        <taxon>Hypocreales</taxon>
        <taxon>Nectriaceae</taxon>
        <taxon>Neonectria</taxon>
    </lineage>
</organism>
<gene>
    <name evidence="2" type="ORF">AK830_g2802</name>
</gene>
<evidence type="ECO:0000259" key="1">
    <source>
        <dbReference type="PROSITE" id="PS50181"/>
    </source>
</evidence>
<keyword evidence="3" id="KW-1185">Reference proteome</keyword>